<dbReference type="Gene3D" id="3.40.190.10">
    <property type="entry name" value="Periplasmic binding protein-like II"/>
    <property type="match status" value="2"/>
</dbReference>
<evidence type="ECO:0000256" key="4">
    <source>
        <dbReference type="SAM" id="MobiDB-lite"/>
    </source>
</evidence>
<dbReference type="SUPFAM" id="SSF53850">
    <property type="entry name" value="Periplasmic binding protein-like II"/>
    <property type="match status" value="1"/>
</dbReference>
<dbReference type="OrthoDB" id="174578at2"/>
<keyword evidence="6" id="KW-1185">Reference proteome</keyword>
<evidence type="ECO:0000313" key="5">
    <source>
        <dbReference type="EMBL" id="RDB65124.1"/>
    </source>
</evidence>
<comment type="caution">
    <text evidence="5">The sequence shown here is derived from an EMBL/GenBank/DDBJ whole genome shotgun (WGS) entry which is preliminary data.</text>
</comment>
<dbReference type="PANTHER" id="PTHR30024:SF47">
    <property type="entry name" value="TAURINE-BINDING PERIPLASMIC PROTEIN"/>
    <property type="match status" value="1"/>
</dbReference>
<dbReference type="Pfam" id="PF13379">
    <property type="entry name" value="NMT1_2"/>
    <property type="match status" value="1"/>
</dbReference>
<dbReference type="AlphaFoldDB" id="A0A369M144"/>
<evidence type="ECO:0000256" key="2">
    <source>
        <dbReference type="ARBA" id="ARBA00010742"/>
    </source>
</evidence>
<organism evidence="5 6">
    <name type="scientific">Gordonibacter pamelaeae</name>
    <dbReference type="NCBI Taxonomy" id="471189"/>
    <lineage>
        <taxon>Bacteria</taxon>
        <taxon>Bacillati</taxon>
        <taxon>Actinomycetota</taxon>
        <taxon>Coriobacteriia</taxon>
        <taxon>Eggerthellales</taxon>
        <taxon>Eggerthellaceae</taxon>
        <taxon>Gordonibacter</taxon>
    </lineage>
</organism>
<evidence type="ECO:0000313" key="6">
    <source>
        <dbReference type="Proteomes" id="UP000254000"/>
    </source>
</evidence>
<dbReference type="Proteomes" id="UP000254000">
    <property type="component" value="Unassembled WGS sequence"/>
</dbReference>
<dbReference type="GO" id="GO:0042918">
    <property type="term" value="P:alkanesulfonate transmembrane transport"/>
    <property type="evidence" value="ECO:0007669"/>
    <property type="project" value="TreeGrafter"/>
</dbReference>
<reference evidence="5 6" key="1">
    <citation type="journal article" date="2018" name="Elife">
        <title>Discovery and characterization of a prevalent human gut bacterial enzyme sufficient for the inactivation of a family of plant toxins.</title>
        <authorList>
            <person name="Koppel N."/>
            <person name="Bisanz J.E."/>
            <person name="Pandelia M.E."/>
            <person name="Turnbaugh P.J."/>
            <person name="Balskus E.P."/>
        </authorList>
    </citation>
    <scope>NUCLEOTIDE SEQUENCE [LARGE SCALE GENOMIC DNA]</scope>
    <source>
        <strain evidence="5 6">3C</strain>
    </source>
</reference>
<proteinExistence type="inferred from homology"/>
<name>A0A369M144_9ACTN</name>
<protein>
    <submittedName>
        <fullName evidence="5">ABC transporter substrate-binding protein</fullName>
    </submittedName>
</protein>
<sequence length="432" mass="45002">MRAAPRPGGSMPRSGTSCPRARARLRRMRDAHMPGKGGRTAARRKKEREAIMRTRKRTAKAKVLLLACMAALTLGVAGLWGCASGDGQGDAKQGEAPASESQEALEPVSVAYLNKAGYETVIVADKKGYFDAAPMDVELLTVSGSGQQSVEALLAGSADIAATGQGPVADALGQYGDDIVVLCGTNCNTNSQVIVASPSMTGDTAITPYDKASDNKAEVKASFEAAAAALGRPVKLGVQQGATTESAVKSWMSAMGVSVNDFGTEGDGTVTLVDVKANTLPTVLAAGSDIDLMAASQPYPDTALSAAPGSYRVGSNADTNSYDVAAYITTKEVYEKEEASLKEFVKALDQATDYMADSANEAECVKICADSMGASEDTVRAAFSVADWKTGMTDTMLDSLAKAVKKKGYEMTPDQIKAACPLIPWMDAELGD</sequence>
<dbReference type="PANTHER" id="PTHR30024">
    <property type="entry name" value="ALIPHATIC SULFONATES-BINDING PROTEIN-RELATED"/>
    <property type="match status" value="1"/>
</dbReference>
<comment type="similarity">
    <text evidence="2">Belongs to the bacterial solute-binding protein SsuA/TauA family.</text>
</comment>
<comment type="subcellular location">
    <subcellularLocation>
        <location evidence="1">Periplasm</location>
    </subcellularLocation>
</comment>
<dbReference type="EMBL" id="PPTS01000004">
    <property type="protein sequence ID" value="RDB65124.1"/>
    <property type="molecule type" value="Genomic_DNA"/>
</dbReference>
<feature type="region of interest" description="Disordered" evidence="4">
    <location>
        <begin position="1"/>
        <end position="48"/>
    </location>
</feature>
<dbReference type="GO" id="GO:0042597">
    <property type="term" value="C:periplasmic space"/>
    <property type="evidence" value="ECO:0007669"/>
    <property type="project" value="UniProtKB-SubCell"/>
</dbReference>
<keyword evidence="3" id="KW-0732">Signal</keyword>
<gene>
    <name evidence="5" type="ORF">C1877_07185</name>
</gene>
<evidence type="ECO:0000256" key="1">
    <source>
        <dbReference type="ARBA" id="ARBA00004418"/>
    </source>
</evidence>
<evidence type="ECO:0000256" key="3">
    <source>
        <dbReference type="ARBA" id="ARBA00022729"/>
    </source>
</evidence>
<accession>A0A369M144</accession>